<dbReference type="EMBL" id="JHEG02000019">
    <property type="protein sequence ID" value="KIE13333.1"/>
    <property type="molecule type" value="Genomic_DNA"/>
</dbReference>
<dbReference type="InterPro" id="IPR036291">
    <property type="entry name" value="NAD(P)-bd_dom_sf"/>
</dbReference>
<gene>
    <name evidence="5" type="ORF">DA73_0208250</name>
    <name evidence="4" type="ORF">DA73_0400020905</name>
</gene>
<evidence type="ECO:0000256" key="1">
    <source>
        <dbReference type="ARBA" id="ARBA00006484"/>
    </source>
</evidence>
<dbReference type="Gene3D" id="3.40.50.720">
    <property type="entry name" value="NAD(P)-binding Rossmann-like Domain"/>
    <property type="match status" value="1"/>
</dbReference>
<evidence type="ECO:0000313" key="6">
    <source>
        <dbReference type="Proteomes" id="UP000029738"/>
    </source>
</evidence>
<dbReference type="AlphaFoldDB" id="A0A0C1RCF9"/>
<dbReference type="CDD" id="cd05233">
    <property type="entry name" value="SDR_c"/>
    <property type="match status" value="1"/>
</dbReference>
<keyword evidence="6" id="KW-1185">Reference proteome</keyword>
<evidence type="ECO:0000313" key="5">
    <source>
        <dbReference type="EMBL" id="KIE13333.1"/>
    </source>
</evidence>
<evidence type="ECO:0000256" key="3">
    <source>
        <dbReference type="RuleBase" id="RU000363"/>
    </source>
</evidence>
<name>A0A0C1RCF9_9CYAN</name>
<dbReference type="EMBL" id="JHEG04000001">
    <property type="protein sequence ID" value="KAF3887673.1"/>
    <property type="molecule type" value="Genomic_DNA"/>
</dbReference>
<organism evidence="5">
    <name type="scientific">Tolypothrix bouteillei VB521301</name>
    <dbReference type="NCBI Taxonomy" id="1479485"/>
    <lineage>
        <taxon>Bacteria</taxon>
        <taxon>Bacillati</taxon>
        <taxon>Cyanobacteriota</taxon>
        <taxon>Cyanophyceae</taxon>
        <taxon>Nostocales</taxon>
        <taxon>Tolypothrichaceae</taxon>
        <taxon>Tolypothrix</taxon>
    </lineage>
</organism>
<reference evidence="5" key="1">
    <citation type="journal article" date="2015" name="Genome Announc.">
        <title>Draft Genome Sequence of Tolypothrix boutellei Strain VB521301.</title>
        <authorList>
            <person name="Chandrababunaidu M.M."/>
            <person name="Singh D."/>
            <person name="Sen D."/>
            <person name="Bhan S."/>
            <person name="Das S."/>
            <person name="Gupta A."/>
            <person name="Adhikary S.P."/>
            <person name="Tripathy S."/>
        </authorList>
    </citation>
    <scope>NUCLEOTIDE SEQUENCE</scope>
    <source>
        <strain evidence="5">VB521301</strain>
    </source>
</reference>
<evidence type="ECO:0000256" key="2">
    <source>
        <dbReference type="ARBA" id="ARBA00023002"/>
    </source>
</evidence>
<accession>A0A0C1RCF9</accession>
<dbReference type="PANTHER" id="PTHR44196">
    <property type="entry name" value="DEHYDROGENASE/REDUCTASE SDR FAMILY MEMBER 7B"/>
    <property type="match status" value="1"/>
</dbReference>
<proteinExistence type="inferred from homology"/>
<dbReference type="Proteomes" id="UP000029738">
    <property type="component" value="Unassembled WGS sequence"/>
</dbReference>
<protein>
    <submittedName>
        <fullName evidence="4">SDR family oxidoreductase</fullName>
    </submittedName>
    <submittedName>
        <fullName evidence="5">Short-chain dehydrogenase</fullName>
    </submittedName>
</protein>
<dbReference type="PRINTS" id="PR00081">
    <property type="entry name" value="GDHRDH"/>
</dbReference>
<comment type="similarity">
    <text evidence="1 3">Belongs to the short-chain dehydrogenases/reductases (SDR) family.</text>
</comment>
<dbReference type="PANTHER" id="PTHR44196:SF2">
    <property type="entry name" value="SHORT-CHAIN DEHYDROGENASE-RELATED"/>
    <property type="match status" value="1"/>
</dbReference>
<keyword evidence="2" id="KW-0560">Oxidoreductase</keyword>
<dbReference type="OrthoDB" id="9808814at2"/>
<dbReference type="GO" id="GO:0016491">
    <property type="term" value="F:oxidoreductase activity"/>
    <property type="evidence" value="ECO:0007669"/>
    <property type="project" value="UniProtKB-KW"/>
</dbReference>
<dbReference type="GO" id="GO:0016020">
    <property type="term" value="C:membrane"/>
    <property type="evidence" value="ECO:0007669"/>
    <property type="project" value="TreeGrafter"/>
</dbReference>
<dbReference type="Pfam" id="PF00106">
    <property type="entry name" value="adh_short"/>
    <property type="match status" value="1"/>
</dbReference>
<dbReference type="STRING" id="1479485.DA73_0208250"/>
<evidence type="ECO:0000313" key="4">
    <source>
        <dbReference type="EMBL" id="KAF3887673.1"/>
    </source>
</evidence>
<dbReference type="PIRSF" id="PIRSF000126">
    <property type="entry name" value="11-beta-HSD1"/>
    <property type="match status" value="1"/>
</dbReference>
<dbReference type="InterPro" id="IPR002347">
    <property type="entry name" value="SDR_fam"/>
</dbReference>
<reference evidence="4" key="2">
    <citation type="submission" date="2019-11" db="EMBL/GenBank/DDBJ databases">
        <title>Improved Assembly of Tolypothrix boutellei genome.</title>
        <authorList>
            <person name="Sarangi A.N."/>
            <person name="Mukherjee M."/>
            <person name="Ghosh S."/>
            <person name="Singh D."/>
            <person name="Das A."/>
            <person name="Kant S."/>
            <person name="Prusty A."/>
            <person name="Tripathy S."/>
        </authorList>
    </citation>
    <scope>NUCLEOTIDE SEQUENCE</scope>
    <source>
        <strain evidence="4">VB521301</strain>
    </source>
</reference>
<dbReference type="SUPFAM" id="SSF51735">
    <property type="entry name" value="NAD(P)-binding Rossmann-fold domains"/>
    <property type="match status" value="1"/>
</dbReference>
<dbReference type="PRINTS" id="PR00080">
    <property type="entry name" value="SDRFAMILY"/>
</dbReference>
<sequence length="267" mass="29172">MKTKNQNNQKQTALITGASSGIGYEFAKLFAQEGYNLVLIARSDEKLSQIAQDLQQKHSIAVKVITKDLSEPTSPDQIFQELQQENITVDILVNNAGFATYGLFNETDLDSELQMMQVNVVSLTHLTKLFLKDMVKQGYGKVLNVASTAAFQPGPLMAVYFATKAYVLSFSEAIANELEGTGVTVTALCPGPTASGFQKRAVMEDSKIVNGQKIMDSETVAKIGYAALMEGKTVVVTGIKNKILAASVRFSTRKMVTKIVRSMQERK</sequence>
<dbReference type="RefSeq" id="WP_038078153.1">
    <property type="nucleotide sequence ID" value="NZ_JHEG04000001.1"/>
</dbReference>
<comment type="caution">
    <text evidence="5">The sequence shown here is derived from an EMBL/GenBank/DDBJ whole genome shotgun (WGS) entry which is preliminary data.</text>
</comment>